<accession>A0ACA9L0K1</accession>
<proteinExistence type="predicted"/>
<protein>
    <submittedName>
        <fullName evidence="1">11517_t:CDS:1</fullName>
    </submittedName>
</protein>
<keyword evidence="2" id="KW-1185">Reference proteome</keyword>
<dbReference type="EMBL" id="CAJVQC010002022">
    <property type="protein sequence ID" value="CAG8504287.1"/>
    <property type="molecule type" value="Genomic_DNA"/>
</dbReference>
<evidence type="ECO:0000313" key="2">
    <source>
        <dbReference type="Proteomes" id="UP000789920"/>
    </source>
</evidence>
<comment type="caution">
    <text evidence="1">The sequence shown here is derived from an EMBL/GenBank/DDBJ whole genome shotgun (WGS) entry which is preliminary data.</text>
</comment>
<gene>
    <name evidence="1" type="ORF">RPERSI_LOCUS1964</name>
</gene>
<name>A0ACA9L0K1_9GLOM</name>
<reference evidence="1" key="1">
    <citation type="submission" date="2021-06" db="EMBL/GenBank/DDBJ databases">
        <authorList>
            <person name="Kallberg Y."/>
            <person name="Tangrot J."/>
            <person name="Rosling A."/>
        </authorList>
    </citation>
    <scope>NUCLEOTIDE SEQUENCE</scope>
    <source>
        <strain evidence="1">MA461A</strain>
    </source>
</reference>
<organism evidence="1 2">
    <name type="scientific">Racocetra persica</name>
    <dbReference type="NCBI Taxonomy" id="160502"/>
    <lineage>
        <taxon>Eukaryota</taxon>
        <taxon>Fungi</taxon>
        <taxon>Fungi incertae sedis</taxon>
        <taxon>Mucoromycota</taxon>
        <taxon>Glomeromycotina</taxon>
        <taxon>Glomeromycetes</taxon>
        <taxon>Diversisporales</taxon>
        <taxon>Gigasporaceae</taxon>
        <taxon>Racocetra</taxon>
    </lineage>
</organism>
<evidence type="ECO:0000313" key="1">
    <source>
        <dbReference type="EMBL" id="CAG8504287.1"/>
    </source>
</evidence>
<sequence length="142" mass="16510">MSFPKEFSEETKRLVAVWRDIVLDKHKDDNDEIFCSDPLLIIKYNQPGLVSRNITENHVAQIILGTPGYTPIQFPNVRHPPQSNSVFAFNGMQILEDAITRLFDNYHNSVLGRRHPTVGRVYVVEFHRANTFEALERFHIFD</sequence>
<dbReference type="Proteomes" id="UP000789920">
    <property type="component" value="Unassembled WGS sequence"/>
</dbReference>